<dbReference type="EMBL" id="JAPQKR010000004">
    <property type="protein sequence ID" value="KAJ5219450.1"/>
    <property type="molecule type" value="Genomic_DNA"/>
</dbReference>
<accession>A0A9W9NGA2</accession>
<reference evidence="3" key="2">
    <citation type="journal article" date="2023" name="IMA Fungus">
        <title>Comparative genomic study of the Penicillium genus elucidates a diverse pangenome and 15 lateral gene transfer events.</title>
        <authorList>
            <person name="Petersen C."/>
            <person name="Sorensen T."/>
            <person name="Nielsen M.R."/>
            <person name="Sondergaard T.E."/>
            <person name="Sorensen J.L."/>
            <person name="Fitzpatrick D.A."/>
            <person name="Frisvad J.C."/>
            <person name="Nielsen K.L."/>
        </authorList>
    </citation>
    <scope>NUCLEOTIDE SEQUENCE</scope>
    <source>
        <strain evidence="3">IBT 15544</strain>
    </source>
</reference>
<name>A0A9W9NGA2_9EURO</name>
<dbReference type="RefSeq" id="XP_058314023.1">
    <property type="nucleotide sequence ID" value="XM_058448612.1"/>
</dbReference>
<feature type="region of interest" description="Disordered" evidence="2">
    <location>
        <begin position="1"/>
        <end position="29"/>
    </location>
</feature>
<protein>
    <submittedName>
        <fullName evidence="3">Uncharacterized protein</fullName>
    </submittedName>
</protein>
<evidence type="ECO:0000256" key="2">
    <source>
        <dbReference type="SAM" id="MobiDB-lite"/>
    </source>
</evidence>
<feature type="compositionally biased region" description="Polar residues" evidence="2">
    <location>
        <begin position="20"/>
        <end position="29"/>
    </location>
</feature>
<gene>
    <name evidence="3" type="ORF">N7498_001549</name>
</gene>
<organism evidence="3 4">
    <name type="scientific">Penicillium cinerascens</name>
    <dbReference type="NCBI Taxonomy" id="70096"/>
    <lineage>
        <taxon>Eukaryota</taxon>
        <taxon>Fungi</taxon>
        <taxon>Dikarya</taxon>
        <taxon>Ascomycota</taxon>
        <taxon>Pezizomycotina</taxon>
        <taxon>Eurotiomycetes</taxon>
        <taxon>Eurotiomycetidae</taxon>
        <taxon>Eurotiales</taxon>
        <taxon>Aspergillaceae</taxon>
        <taxon>Penicillium</taxon>
    </lineage>
</organism>
<proteinExistence type="predicted"/>
<dbReference type="Proteomes" id="UP001150904">
    <property type="component" value="Unassembled WGS sequence"/>
</dbReference>
<evidence type="ECO:0000313" key="3">
    <source>
        <dbReference type="EMBL" id="KAJ5219450.1"/>
    </source>
</evidence>
<keyword evidence="4" id="KW-1185">Reference proteome</keyword>
<evidence type="ECO:0000313" key="4">
    <source>
        <dbReference type="Proteomes" id="UP001150904"/>
    </source>
</evidence>
<feature type="coiled-coil region" evidence="1">
    <location>
        <begin position="78"/>
        <end position="105"/>
    </location>
</feature>
<keyword evidence="1" id="KW-0175">Coiled coil</keyword>
<dbReference type="AlphaFoldDB" id="A0A9W9NGA2"/>
<evidence type="ECO:0000256" key="1">
    <source>
        <dbReference type="SAM" id="Coils"/>
    </source>
</evidence>
<dbReference type="GeneID" id="83175912"/>
<sequence length="108" mass="12001">MATAPPAYTPYEEIKALPDGSSSMNAEDQTSILSELESVQRICKNPQGKLDNIDENAIKLRKGQIMSLDRVRWQSEQTNEAQKMAEAALKENRELVAKLGVLEIEGLL</sequence>
<comment type="caution">
    <text evidence="3">The sequence shown here is derived from an EMBL/GenBank/DDBJ whole genome shotgun (WGS) entry which is preliminary data.</text>
</comment>
<reference evidence="3" key="1">
    <citation type="submission" date="2022-12" db="EMBL/GenBank/DDBJ databases">
        <authorList>
            <person name="Petersen C."/>
        </authorList>
    </citation>
    <scope>NUCLEOTIDE SEQUENCE</scope>
    <source>
        <strain evidence="3">IBT 15544</strain>
    </source>
</reference>